<name>A0A9N9P9K1_9GLOM</name>
<protein>
    <submittedName>
        <fullName evidence="3">26121_t:CDS:1</fullName>
    </submittedName>
</protein>
<keyword evidence="4" id="KW-1185">Reference proteome</keyword>
<dbReference type="InterPro" id="IPR039844">
    <property type="entry name" value="URB1"/>
</dbReference>
<dbReference type="GO" id="GO:0000466">
    <property type="term" value="P:maturation of 5.8S rRNA from tricistronic rRNA transcript (SSU-rRNA, 5.8S rRNA, LSU-rRNA)"/>
    <property type="evidence" value="ECO:0007669"/>
    <property type="project" value="TreeGrafter"/>
</dbReference>
<dbReference type="OrthoDB" id="72892at2759"/>
<dbReference type="AlphaFoldDB" id="A0A9N9P9K1"/>
<dbReference type="GO" id="GO:0000463">
    <property type="term" value="P:maturation of LSU-rRNA from tricistronic rRNA transcript (SSU-rRNA, 5.8S rRNA, LSU-rRNA)"/>
    <property type="evidence" value="ECO:0007669"/>
    <property type="project" value="TreeGrafter"/>
</dbReference>
<sequence length="594" mass="68683">SKVKSCVLETKNFANAIFKGLSCDSYEFVDEVLRKFHDFVIVDNQISRKTKASFFNTGVLNHLLRLYSRTDFEPPESNKTVAGVVHKFLLSICCVPGIGICFRDAGWYSSSLQSFFINSTDKSKDSGKVKLNNIILSSFIKSLKPTQDLKQQELLLKILEACPELVHVFWQYTNISFEPYLSYKWIANMTLFHKIIALPVPSLYISDTKVYSETPPEVPLVMDNILPRIFDRSILNKCLNHQSPLVKYKAIITLCVMFQKLDKVKRAFDEAARCLNVLSNKPSNEKKSSAKWLQTIESIFEEIKRRIPDIQVLLKIYHQTLTCEQKLSANLMPDEVTEEYTRNSMIHEMVLRLIKYYHQFLPEAVMESKFDIGKFIPANLEEIQPTMQLHILELLLLASDFNLSNKSENNRLAILLKLYSHTPYPQIYSSIRQVLIHLLSKSLPFQHDPNEAIIWLECLPRIISMDKTSQELFESDSILQFLDESISIFFKDPFPYIDELISDTDSNVQQTDIMEIDELRIAKDISIVLAEKLCNIYYNSKNAPFSYPFSPLLAVVMKQYQNMKPITVGVTSFLHKLFKNLLNKQIKPSYLHVY</sequence>
<dbReference type="Pfam" id="PF11707">
    <property type="entry name" value="Npa1"/>
    <property type="match status" value="1"/>
</dbReference>
<accession>A0A9N9P9K1</accession>
<evidence type="ECO:0000259" key="1">
    <source>
        <dbReference type="Pfam" id="PF11707"/>
    </source>
</evidence>
<dbReference type="SUPFAM" id="SSF48371">
    <property type="entry name" value="ARM repeat"/>
    <property type="match status" value="1"/>
</dbReference>
<organism evidence="3 4">
    <name type="scientific">Dentiscutata erythropus</name>
    <dbReference type="NCBI Taxonomy" id="1348616"/>
    <lineage>
        <taxon>Eukaryota</taxon>
        <taxon>Fungi</taxon>
        <taxon>Fungi incertae sedis</taxon>
        <taxon>Mucoromycota</taxon>
        <taxon>Glomeromycotina</taxon>
        <taxon>Glomeromycetes</taxon>
        <taxon>Diversisporales</taxon>
        <taxon>Gigasporaceae</taxon>
        <taxon>Dentiscutata</taxon>
    </lineage>
</organism>
<dbReference type="InterPro" id="IPR021714">
    <property type="entry name" value="URB1_N"/>
</dbReference>
<dbReference type="EMBL" id="CAJVPY010036773">
    <property type="protein sequence ID" value="CAG8802317.1"/>
    <property type="molecule type" value="Genomic_DNA"/>
</dbReference>
<dbReference type="InterPro" id="IPR016024">
    <property type="entry name" value="ARM-type_fold"/>
</dbReference>
<evidence type="ECO:0000313" key="4">
    <source>
        <dbReference type="Proteomes" id="UP000789405"/>
    </source>
</evidence>
<proteinExistence type="predicted"/>
<feature type="domain" description="URB1 N-terminal" evidence="1">
    <location>
        <begin position="2"/>
        <end position="188"/>
    </location>
</feature>
<dbReference type="GO" id="GO:0005730">
    <property type="term" value="C:nucleolus"/>
    <property type="evidence" value="ECO:0007669"/>
    <property type="project" value="TreeGrafter"/>
</dbReference>
<dbReference type="Pfam" id="PF26140">
    <property type="entry name" value="HEAT_URB1"/>
    <property type="match status" value="1"/>
</dbReference>
<gene>
    <name evidence="3" type="ORF">DERYTH_LOCUS23647</name>
</gene>
<dbReference type="PANTHER" id="PTHR13500">
    <property type="entry name" value="NUCLEOLAR PRERIBOSOMAL-ASSOCIATED PROTEIN 1"/>
    <property type="match status" value="1"/>
</dbReference>
<feature type="non-terminal residue" evidence="3">
    <location>
        <position position="594"/>
    </location>
</feature>
<dbReference type="PANTHER" id="PTHR13500:SF0">
    <property type="entry name" value="NUCLEOLAR PRE-RIBOSOMAL-ASSOCIATED PROTEIN 1"/>
    <property type="match status" value="1"/>
</dbReference>
<feature type="domain" description="URB1 central HEAT repeat" evidence="2">
    <location>
        <begin position="409"/>
        <end position="502"/>
    </location>
</feature>
<evidence type="ECO:0000313" key="3">
    <source>
        <dbReference type="EMBL" id="CAG8802317.1"/>
    </source>
</evidence>
<comment type="caution">
    <text evidence="3">The sequence shown here is derived from an EMBL/GenBank/DDBJ whole genome shotgun (WGS) entry which is preliminary data.</text>
</comment>
<dbReference type="Proteomes" id="UP000789405">
    <property type="component" value="Unassembled WGS sequence"/>
</dbReference>
<feature type="non-terminal residue" evidence="3">
    <location>
        <position position="1"/>
    </location>
</feature>
<reference evidence="3" key="1">
    <citation type="submission" date="2021-06" db="EMBL/GenBank/DDBJ databases">
        <authorList>
            <person name="Kallberg Y."/>
            <person name="Tangrot J."/>
            <person name="Rosling A."/>
        </authorList>
    </citation>
    <scope>NUCLEOTIDE SEQUENCE</scope>
    <source>
        <strain evidence="3">MA453B</strain>
    </source>
</reference>
<evidence type="ECO:0000259" key="2">
    <source>
        <dbReference type="Pfam" id="PF26140"/>
    </source>
</evidence>
<dbReference type="InterPro" id="IPR059018">
    <property type="entry name" value="HEAT_URB1"/>
</dbReference>